<evidence type="ECO:0000256" key="1">
    <source>
        <dbReference type="SAM" id="MobiDB-lite"/>
    </source>
</evidence>
<feature type="region of interest" description="Disordered" evidence="1">
    <location>
        <begin position="278"/>
        <end position="323"/>
    </location>
</feature>
<comment type="caution">
    <text evidence="2">The sequence shown here is derived from an EMBL/GenBank/DDBJ whole genome shotgun (WGS) entry which is preliminary data.</text>
</comment>
<name>A0A2N5UIV6_9BASI</name>
<feature type="compositionally biased region" description="Low complexity" evidence="1">
    <location>
        <begin position="295"/>
        <end position="315"/>
    </location>
</feature>
<gene>
    <name evidence="2" type="ORF">PCASD_12196</name>
</gene>
<reference evidence="2 3" key="1">
    <citation type="submission" date="2017-11" db="EMBL/GenBank/DDBJ databases">
        <title>De novo assembly and phasing of dikaryotic genomes from two isolates of Puccinia coronata f. sp. avenae, the causal agent of oat crown rust.</title>
        <authorList>
            <person name="Miller M.E."/>
            <person name="Zhang Y."/>
            <person name="Omidvar V."/>
            <person name="Sperschneider J."/>
            <person name="Schwessinger B."/>
            <person name="Raley C."/>
            <person name="Palmer J.M."/>
            <person name="Garnica D."/>
            <person name="Upadhyaya N."/>
            <person name="Rathjen J."/>
            <person name="Taylor J.M."/>
            <person name="Park R.F."/>
            <person name="Dodds P.N."/>
            <person name="Hirsch C.D."/>
            <person name="Kianian S.F."/>
            <person name="Figueroa M."/>
        </authorList>
    </citation>
    <scope>NUCLEOTIDE SEQUENCE [LARGE SCALE GENOMIC DNA]</scope>
    <source>
        <strain evidence="2">12SD80</strain>
    </source>
</reference>
<protein>
    <submittedName>
        <fullName evidence="2">Uncharacterized protein</fullName>
    </submittedName>
</protein>
<dbReference type="PRINTS" id="PR01217">
    <property type="entry name" value="PRICHEXTENSN"/>
</dbReference>
<feature type="compositionally biased region" description="Pro residues" evidence="1">
    <location>
        <begin position="195"/>
        <end position="204"/>
    </location>
</feature>
<feature type="region of interest" description="Disordered" evidence="1">
    <location>
        <begin position="195"/>
        <end position="242"/>
    </location>
</feature>
<proteinExistence type="predicted"/>
<dbReference type="Proteomes" id="UP000235392">
    <property type="component" value="Unassembled WGS sequence"/>
</dbReference>
<organism evidence="2 3">
    <name type="scientific">Puccinia coronata f. sp. avenae</name>
    <dbReference type="NCBI Taxonomy" id="200324"/>
    <lineage>
        <taxon>Eukaryota</taxon>
        <taxon>Fungi</taxon>
        <taxon>Dikarya</taxon>
        <taxon>Basidiomycota</taxon>
        <taxon>Pucciniomycotina</taxon>
        <taxon>Pucciniomycetes</taxon>
        <taxon>Pucciniales</taxon>
        <taxon>Pucciniaceae</taxon>
        <taxon>Puccinia</taxon>
    </lineage>
</organism>
<dbReference type="EMBL" id="PGCI01000139">
    <property type="protein sequence ID" value="PLW37673.1"/>
    <property type="molecule type" value="Genomic_DNA"/>
</dbReference>
<accession>A0A2N5UIV6</accession>
<evidence type="ECO:0000313" key="2">
    <source>
        <dbReference type="EMBL" id="PLW37673.1"/>
    </source>
</evidence>
<sequence>MPRTRRRRKQLTPALDFNFVPRQSSPPTAPPDPNHLLSPPKSPPNNPCESTTSPPPPPVPIKRRPQTDSAPEPSKRKWPNHPLPPPLLPTRSCLTSAGPDHDDHHSPREQNSDHDDPPMPHIDHAKHQTRLTRSEIPPLVDLDNSADQQIIPSQGPLAHGFPAPSMDPSRPGTALHDLLGLVIPANPLVAIPAIPSPPTPPPVPSDSNPLLSSTVRAPSTMPPTSPVPSCPSPLSPNLPLASTLSDAAMKSILEEQGVPMSSSRQSALQAQYGLLIARQQKQTAPAKRKGRASDSENNSPHSNGSNSSSRAATAKPPRKKKEA</sequence>
<feature type="region of interest" description="Disordered" evidence="1">
    <location>
        <begin position="1"/>
        <end position="173"/>
    </location>
</feature>
<evidence type="ECO:0000313" key="3">
    <source>
        <dbReference type="Proteomes" id="UP000235392"/>
    </source>
</evidence>
<dbReference type="AlphaFoldDB" id="A0A2N5UIV6"/>
<feature type="compositionally biased region" description="Basic residues" evidence="1">
    <location>
        <begin position="1"/>
        <end position="10"/>
    </location>
</feature>
<feature type="compositionally biased region" description="Basic and acidic residues" evidence="1">
    <location>
        <begin position="99"/>
        <end position="126"/>
    </location>
</feature>
<feature type="compositionally biased region" description="Pro residues" evidence="1">
    <location>
        <begin position="220"/>
        <end position="236"/>
    </location>
</feature>